<evidence type="ECO:0000313" key="5">
    <source>
        <dbReference type="EMBL" id="KAK8946317.1"/>
    </source>
</evidence>
<evidence type="ECO:0000256" key="4">
    <source>
        <dbReference type="ARBA" id="ARBA00023065"/>
    </source>
</evidence>
<dbReference type="PANTHER" id="PTHR48082:SF2">
    <property type="entry name" value="ATP SYNTHASE SUBUNIT ALPHA, MITOCHONDRIAL"/>
    <property type="match status" value="1"/>
</dbReference>
<name>A0ABR2LQI9_9ASPA</name>
<keyword evidence="6" id="KW-1185">Reference proteome</keyword>
<dbReference type="InterPro" id="IPR005294">
    <property type="entry name" value="ATP_synth_F1_asu"/>
</dbReference>
<keyword evidence="3" id="KW-0375">Hydrogen ion transport</keyword>
<evidence type="ECO:0000256" key="2">
    <source>
        <dbReference type="ARBA" id="ARBA00022448"/>
    </source>
</evidence>
<proteinExistence type="predicted"/>
<dbReference type="EMBL" id="JBBWWR010000017">
    <property type="protein sequence ID" value="KAK8946317.1"/>
    <property type="molecule type" value="Genomic_DNA"/>
</dbReference>
<dbReference type="Proteomes" id="UP001412067">
    <property type="component" value="Unassembled WGS sequence"/>
</dbReference>
<keyword evidence="4" id="KW-0406">Ion transport</keyword>
<evidence type="ECO:0000313" key="6">
    <source>
        <dbReference type="Proteomes" id="UP001412067"/>
    </source>
</evidence>
<dbReference type="Gene3D" id="3.40.50.12240">
    <property type="match status" value="1"/>
</dbReference>
<keyword evidence="2" id="KW-0813">Transport</keyword>
<dbReference type="InterPro" id="IPR020003">
    <property type="entry name" value="ATPase_a/bsu_AS"/>
</dbReference>
<organism evidence="5 6">
    <name type="scientific">Platanthera guangdongensis</name>
    <dbReference type="NCBI Taxonomy" id="2320717"/>
    <lineage>
        <taxon>Eukaryota</taxon>
        <taxon>Viridiplantae</taxon>
        <taxon>Streptophyta</taxon>
        <taxon>Embryophyta</taxon>
        <taxon>Tracheophyta</taxon>
        <taxon>Spermatophyta</taxon>
        <taxon>Magnoliopsida</taxon>
        <taxon>Liliopsida</taxon>
        <taxon>Asparagales</taxon>
        <taxon>Orchidaceae</taxon>
        <taxon>Orchidoideae</taxon>
        <taxon>Orchideae</taxon>
        <taxon>Orchidinae</taxon>
        <taxon>Platanthera</taxon>
    </lineage>
</organism>
<gene>
    <name evidence="5" type="primary">atpA</name>
    <name evidence="5" type="ORF">KSP40_PGU007752</name>
</gene>
<accession>A0ABR2LQI9</accession>
<evidence type="ECO:0000256" key="1">
    <source>
        <dbReference type="ARBA" id="ARBA00004173"/>
    </source>
</evidence>
<dbReference type="PROSITE" id="PS00152">
    <property type="entry name" value="ATPASE_ALPHA_BETA"/>
    <property type="match status" value="1"/>
</dbReference>
<evidence type="ECO:0000256" key="3">
    <source>
        <dbReference type="ARBA" id="ARBA00022781"/>
    </source>
</evidence>
<comment type="subcellular location">
    <subcellularLocation>
        <location evidence="1">Mitochondrion</location>
    </subcellularLocation>
</comment>
<reference evidence="5 6" key="1">
    <citation type="journal article" date="2022" name="Nat. Plants">
        <title>Genomes of leafy and leafless Platanthera orchids illuminate the evolution of mycoheterotrophy.</title>
        <authorList>
            <person name="Li M.H."/>
            <person name="Liu K.W."/>
            <person name="Li Z."/>
            <person name="Lu H.C."/>
            <person name="Ye Q.L."/>
            <person name="Zhang D."/>
            <person name="Wang J.Y."/>
            <person name="Li Y.F."/>
            <person name="Zhong Z.M."/>
            <person name="Liu X."/>
            <person name="Yu X."/>
            <person name="Liu D.K."/>
            <person name="Tu X.D."/>
            <person name="Liu B."/>
            <person name="Hao Y."/>
            <person name="Liao X.Y."/>
            <person name="Jiang Y.T."/>
            <person name="Sun W.H."/>
            <person name="Chen J."/>
            <person name="Chen Y.Q."/>
            <person name="Ai Y."/>
            <person name="Zhai J.W."/>
            <person name="Wu S.S."/>
            <person name="Zhou Z."/>
            <person name="Hsiao Y.Y."/>
            <person name="Wu W.L."/>
            <person name="Chen Y.Y."/>
            <person name="Lin Y.F."/>
            <person name="Hsu J.L."/>
            <person name="Li C.Y."/>
            <person name="Wang Z.W."/>
            <person name="Zhao X."/>
            <person name="Zhong W.Y."/>
            <person name="Ma X.K."/>
            <person name="Ma L."/>
            <person name="Huang J."/>
            <person name="Chen G.Z."/>
            <person name="Huang M.Z."/>
            <person name="Huang L."/>
            <person name="Peng D.H."/>
            <person name="Luo Y.B."/>
            <person name="Zou S.Q."/>
            <person name="Chen S.P."/>
            <person name="Lan S."/>
            <person name="Tsai W.C."/>
            <person name="Van de Peer Y."/>
            <person name="Liu Z.J."/>
        </authorList>
    </citation>
    <scope>NUCLEOTIDE SEQUENCE [LARGE SCALE GENOMIC DNA]</scope>
    <source>
        <strain evidence="5">Lor288</strain>
    </source>
</reference>
<dbReference type="InterPro" id="IPR027417">
    <property type="entry name" value="P-loop_NTPase"/>
</dbReference>
<protein>
    <submittedName>
        <fullName evidence="5">ATP synthase subunit alpha, plastid</fullName>
    </submittedName>
</protein>
<sequence>MGWLDGQIFLSTDLFNARIRPAINVGISVSSVGSAARVKAMKKVTGKLKLELA</sequence>
<dbReference type="SUPFAM" id="SSF52540">
    <property type="entry name" value="P-loop containing nucleoside triphosphate hydrolases"/>
    <property type="match status" value="1"/>
</dbReference>
<comment type="caution">
    <text evidence="5">The sequence shown here is derived from an EMBL/GenBank/DDBJ whole genome shotgun (WGS) entry which is preliminary data.</text>
</comment>
<dbReference type="PANTHER" id="PTHR48082">
    <property type="entry name" value="ATP SYNTHASE SUBUNIT ALPHA, MITOCHONDRIAL"/>
    <property type="match status" value="1"/>
</dbReference>